<keyword evidence="11" id="KW-1185">Reference proteome</keyword>
<dbReference type="AlphaFoldDB" id="A0A7J6MS78"/>
<feature type="transmembrane region" description="Helical" evidence="8">
    <location>
        <begin position="233"/>
        <end position="255"/>
    </location>
</feature>
<evidence type="ECO:0000256" key="5">
    <source>
        <dbReference type="PIRSR" id="PIRSR623088-3"/>
    </source>
</evidence>
<dbReference type="Pfam" id="PF00233">
    <property type="entry name" value="PDEase_I"/>
    <property type="match status" value="1"/>
</dbReference>
<sequence length="824" mass="92757">MPNAESTLEVMDPLPLSDGEGVLEVPLESSKSGPIRVESLDREYMRVEQVQQEVVAFEMVNITKGLMRFDNDDIEQQYVKAVVDPTLRARIIPMAAALFTYSAYSLAFSEWFASTPYITQWHTTPNIFFNLSWIYHMLSSAIMLLICVKYRQKVGTFHFEVYSQVWLNVGIWVGVLFGNRWRCAKIFNDDPILPFGKDLDPDSLPYSSDADLLLILNGIMTYFCVWTSTRVRLLSFLAVSICMSYGGSSLILGLPETDNPLSQSLMLIILVVMVISGKVSLERSTREQFVSFNISVRKIKVLEHTVKSLSDTDGPTTNFEKAFADIGSALSLLDNFSLRLQQRDNNDTRGGGIKRRESFRRASGVLRTESFTRDAEEANQIREAISLIKDSAKILSRRSAIDRVVFKMDTSDGSDDGSEGGGHEFMDYMYQVLNQNQAPKLGRGSTFLPPLDSLSSSKSIHHIAEATEITLSMLNRAGKDFNLDLVQLQEVHLPSMPILPLIGSELLSDMAITSLKTDESTLHNFLTKISGIYTSAEYHNQLHASQVTSHGEYLLTASGVNLSGLDHSAYLIACVCHDVGHRGLNNTFYVETSDALAIRYNDRSVLEQYHVATAFEVMRDIPECNIINSLTREEKKRFSRIVIRNLIVELILATDMTKHFAITADLRLLLGDPEFRSSLSKSSNEDDRILILKACIKAADIGHTCLPWEQHYELSLRLTEEFFRQGDREKELGITVSPLCDRDTLRLPQSQLGFIDYLVRPFIETITRLDTCHKTDIIKQQLEENALIWKTKSVDDGHRTPSSRSSNEKPQGTGAKRRSSSDSQ</sequence>
<dbReference type="GO" id="GO:0046872">
    <property type="term" value="F:metal ion binding"/>
    <property type="evidence" value="ECO:0007669"/>
    <property type="project" value="UniProtKB-KW"/>
</dbReference>
<feature type="binding site" evidence="5">
    <location>
        <position position="577"/>
    </location>
    <ligand>
        <name>Zn(2+)</name>
        <dbReference type="ChEBI" id="CHEBI:29105"/>
        <label>1</label>
    </ligand>
</feature>
<comment type="cofactor">
    <cofactor evidence="6">
        <name>a divalent metal cation</name>
        <dbReference type="ChEBI" id="CHEBI:60240"/>
    </cofactor>
    <text evidence="6">Binds 2 divalent metal cations per subunit. Site 1 may preferentially bind zinc ions, while site 2 has a preference for magnesium and/or manganese ions.</text>
</comment>
<dbReference type="InterPro" id="IPR002073">
    <property type="entry name" value="PDEase_catalytic_dom"/>
</dbReference>
<dbReference type="InterPro" id="IPR003607">
    <property type="entry name" value="HD/PDEase_dom"/>
</dbReference>
<comment type="caution">
    <text evidence="10">The sequence shown here is derived from an EMBL/GenBank/DDBJ whole genome shotgun (WGS) entry which is preliminary data.</text>
</comment>
<feature type="binding site" evidence="5">
    <location>
        <position position="578"/>
    </location>
    <ligand>
        <name>Zn(2+)</name>
        <dbReference type="ChEBI" id="CHEBI:29105"/>
        <label>2</label>
    </ligand>
</feature>
<dbReference type="Proteomes" id="UP000591131">
    <property type="component" value="Unassembled WGS sequence"/>
</dbReference>
<dbReference type="PRINTS" id="PR00387">
    <property type="entry name" value="PDIESTERASE1"/>
</dbReference>
<evidence type="ECO:0000313" key="10">
    <source>
        <dbReference type="EMBL" id="KAF4674070.1"/>
    </source>
</evidence>
<feature type="transmembrane region" description="Helical" evidence="8">
    <location>
        <begin position="210"/>
        <end position="226"/>
    </location>
</feature>
<comment type="similarity">
    <text evidence="6">Belongs to the cyclic nucleotide phosphodiesterase family.</text>
</comment>
<keyword evidence="8" id="KW-1133">Transmembrane helix</keyword>
<dbReference type="EMBL" id="JAAPAO010000070">
    <property type="protein sequence ID" value="KAF4674070.1"/>
    <property type="molecule type" value="Genomic_DNA"/>
</dbReference>
<feature type="region of interest" description="Disordered" evidence="7">
    <location>
        <begin position="793"/>
        <end position="824"/>
    </location>
</feature>
<evidence type="ECO:0000313" key="11">
    <source>
        <dbReference type="Proteomes" id="UP000591131"/>
    </source>
</evidence>
<feature type="transmembrane region" description="Helical" evidence="8">
    <location>
        <begin position="127"/>
        <end position="147"/>
    </location>
</feature>
<dbReference type="SUPFAM" id="SSF109604">
    <property type="entry name" value="HD-domain/PDEase-like"/>
    <property type="match status" value="1"/>
</dbReference>
<feature type="binding site" evidence="4">
    <location>
        <begin position="539"/>
        <end position="543"/>
    </location>
    <ligand>
        <name>AMP</name>
        <dbReference type="ChEBI" id="CHEBI:456215"/>
    </ligand>
</feature>
<reference evidence="10 11" key="1">
    <citation type="submission" date="2020-04" db="EMBL/GenBank/DDBJ databases">
        <title>Perkinsus chesapeaki whole genome sequence.</title>
        <authorList>
            <person name="Bogema D.R."/>
        </authorList>
    </citation>
    <scope>NUCLEOTIDE SEQUENCE [LARGE SCALE GENOMIC DNA]</scope>
    <source>
        <strain evidence="10">ATCC PRA-425</strain>
    </source>
</reference>
<evidence type="ECO:0000259" key="9">
    <source>
        <dbReference type="PROSITE" id="PS51845"/>
    </source>
</evidence>
<dbReference type="PROSITE" id="PS00126">
    <property type="entry name" value="PDEASE_I_1"/>
    <property type="match status" value="1"/>
</dbReference>
<evidence type="ECO:0000256" key="8">
    <source>
        <dbReference type="SAM" id="Phobius"/>
    </source>
</evidence>
<dbReference type="PANTHER" id="PTHR11347">
    <property type="entry name" value="CYCLIC NUCLEOTIDE PHOSPHODIESTERASE"/>
    <property type="match status" value="1"/>
</dbReference>
<proteinExistence type="inferred from homology"/>
<gene>
    <name evidence="10" type="primary">PDE1B_6</name>
    <name evidence="10" type="ORF">FOL47_009749</name>
</gene>
<feature type="binding site" evidence="5">
    <location>
        <position position="578"/>
    </location>
    <ligand>
        <name>Zn(2+)</name>
        <dbReference type="ChEBI" id="CHEBI:29105"/>
        <label>1</label>
    </ligand>
</feature>
<keyword evidence="1 5" id="KW-0479">Metal-binding</keyword>
<feature type="compositionally biased region" description="Polar residues" evidence="7">
    <location>
        <begin position="800"/>
        <end position="810"/>
    </location>
</feature>
<feature type="binding site" evidence="4">
    <location>
        <position position="751"/>
    </location>
    <ligand>
        <name>AMP</name>
        <dbReference type="ChEBI" id="CHEBI:456215"/>
    </ligand>
</feature>
<dbReference type="EC" id="3.1.4.-" evidence="6"/>
<organism evidence="10 11">
    <name type="scientific">Perkinsus chesapeaki</name>
    <name type="common">Clam parasite</name>
    <name type="synonym">Perkinsus andrewsi</name>
    <dbReference type="NCBI Taxonomy" id="330153"/>
    <lineage>
        <taxon>Eukaryota</taxon>
        <taxon>Sar</taxon>
        <taxon>Alveolata</taxon>
        <taxon>Perkinsozoa</taxon>
        <taxon>Perkinsea</taxon>
        <taxon>Perkinsida</taxon>
        <taxon>Perkinsidae</taxon>
        <taxon>Perkinsus</taxon>
    </lineage>
</organism>
<feature type="binding site" evidence="5">
    <location>
        <position position="543"/>
    </location>
    <ligand>
        <name>Zn(2+)</name>
        <dbReference type="ChEBI" id="CHEBI:29105"/>
        <label>1</label>
    </ligand>
</feature>
<name>A0A7J6MS78_PERCH</name>
<feature type="binding site" evidence="5">
    <location>
        <position position="700"/>
    </location>
    <ligand>
        <name>Zn(2+)</name>
        <dbReference type="ChEBI" id="CHEBI:29105"/>
        <label>1</label>
    </ligand>
</feature>
<keyword evidence="8" id="KW-0812">Transmembrane</keyword>
<dbReference type="GO" id="GO:0004114">
    <property type="term" value="F:3',5'-cyclic-nucleotide phosphodiesterase activity"/>
    <property type="evidence" value="ECO:0007669"/>
    <property type="project" value="InterPro"/>
</dbReference>
<feature type="binding site" evidence="4">
    <location>
        <position position="578"/>
    </location>
    <ligand>
        <name>AMP</name>
        <dbReference type="ChEBI" id="CHEBI:456215"/>
    </ligand>
</feature>
<feature type="transmembrane region" description="Helical" evidence="8">
    <location>
        <begin position="159"/>
        <end position="178"/>
    </location>
</feature>
<feature type="non-terminal residue" evidence="10">
    <location>
        <position position="1"/>
    </location>
</feature>
<accession>A0A7J6MS78</accession>
<evidence type="ECO:0000256" key="3">
    <source>
        <dbReference type="PIRSR" id="PIRSR623088-1"/>
    </source>
</evidence>
<feature type="transmembrane region" description="Helical" evidence="8">
    <location>
        <begin position="87"/>
        <end position="107"/>
    </location>
</feature>
<dbReference type="CDD" id="cd00077">
    <property type="entry name" value="HDc"/>
    <property type="match status" value="1"/>
</dbReference>
<dbReference type="OrthoDB" id="342865at2759"/>
<feature type="binding site" evidence="4">
    <location>
        <position position="700"/>
    </location>
    <ligand>
        <name>AMP</name>
        <dbReference type="ChEBI" id="CHEBI:456215"/>
    </ligand>
</feature>
<dbReference type="Gene3D" id="1.10.1300.10">
    <property type="entry name" value="3'5'-cyclic nucleotide phosphodiesterase, catalytic domain"/>
    <property type="match status" value="1"/>
</dbReference>
<keyword evidence="2 6" id="KW-0378">Hydrolase</keyword>
<keyword evidence="8" id="KW-0472">Membrane</keyword>
<protein>
    <recommendedName>
        <fullName evidence="6">Phosphodiesterase</fullName>
        <ecNumber evidence="6">3.1.4.-</ecNumber>
    </recommendedName>
</protein>
<evidence type="ECO:0000256" key="1">
    <source>
        <dbReference type="ARBA" id="ARBA00022723"/>
    </source>
</evidence>
<evidence type="ECO:0000256" key="4">
    <source>
        <dbReference type="PIRSR" id="PIRSR623088-2"/>
    </source>
</evidence>
<dbReference type="PROSITE" id="PS51845">
    <property type="entry name" value="PDEASE_I_2"/>
    <property type="match status" value="1"/>
</dbReference>
<dbReference type="InterPro" id="IPR023088">
    <property type="entry name" value="PDEase"/>
</dbReference>
<feature type="active site" description="Proton donor" evidence="3">
    <location>
        <position position="539"/>
    </location>
</feature>
<dbReference type="GO" id="GO:0007165">
    <property type="term" value="P:signal transduction"/>
    <property type="evidence" value="ECO:0007669"/>
    <property type="project" value="InterPro"/>
</dbReference>
<dbReference type="InterPro" id="IPR023174">
    <property type="entry name" value="PDEase_CS"/>
</dbReference>
<dbReference type="InterPro" id="IPR036971">
    <property type="entry name" value="PDEase_catalytic_dom_sf"/>
</dbReference>
<evidence type="ECO:0000256" key="6">
    <source>
        <dbReference type="RuleBase" id="RU363067"/>
    </source>
</evidence>
<evidence type="ECO:0000256" key="7">
    <source>
        <dbReference type="SAM" id="MobiDB-lite"/>
    </source>
</evidence>
<evidence type="ECO:0000256" key="2">
    <source>
        <dbReference type="ARBA" id="ARBA00022801"/>
    </source>
</evidence>
<feature type="domain" description="PDEase" evidence="9">
    <location>
        <begin position="462"/>
        <end position="796"/>
    </location>
</feature>